<protein>
    <submittedName>
        <fullName evidence="1">Uncharacterized protein</fullName>
    </submittedName>
</protein>
<reference evidence="1" key="1">
    <citation type="journal article" date="2021" name="Proc. Natl. Acad. Sci. U.S.A.">
        <title>A Catalog of Tens of Thousands of Viruses from Human Metagenomes Reveals Hidden Associations with Chronic Diseases.</title>
        <authorList>
            <person name="Tisza M.J."/>
            <person name="Buck C.B."/>
        </authorList>
    </citation>
    <scope>NUCLEOTIDE SEQUENCE</scope>
    <source>
        <strain evidence="1">CtiuS14</strain>
    </source>
</reference>
<evidence type="ECO:0000313" key="1">
    <source>
        <dbReference type="EMBL" id="DAD71135.1"/>
    </source>
</evidence>
<organism evidence="1">
    <name type="scientific">Podoviridae sp. ctiuS14</name>
    <dbReference type="NCBI Taxonomy" id="2827620"/>
    <lineage>
        <taxon>Viruses</taxon>
        <taxon>Duplodnaviria</taxon>
        <taxon>Heunggongvirae</taxon>
        <taxon>Uroviricota</taxon>
        <taxon>Caudoviricetes</taxon>
    </lineage>
</organism>
<dbReference type="EMBL" id="BK015876">
    <property type="protein sequence ID" value="DAD71135.1"/>
    <property type="molecule type" value="Genomic_DNA"/>
</dbReference>
<proteinExistence type="predicted"/>
<accession>A0A8S5LMU2</accession>
<name>A0A8S5LMU2_9CAUD</name>
<sequence length="47" mass="5370">MPSLGGSILGRAVGRIVREKHLRSLYNLVRGVMYSIQKLLRNKYNLV</sequence>